<keyword evidence="4" id="KW-0804">Transcription</keyword>
<dbReference type="InterPro" id="IPR003441">
    <property type="entry name" value="NAC-dom"/>
</dbReference>
<comment type="subcellular location">
    <subcellularLocation>
        <location evidence="1">Nucleus</location>
    </subcellularLocation>
</comment>
<keyword evidence="3" id="KW-0238">DNA-binding</keyword>
<dbReference type="Gramene" id="Manes.16G023800.1.v8.1">
    <property type="protein sequence ID" value="Manes.16G023800.1.v8.1.CDS"/>
    <property type="gene ID" value="Manes.16G023800.v8.1"/>
</dbReference>
<dbReference type="FunFam" id="2.170.150.80:FF:000005">
    <property type="entry name" value="NAC transcription factor 56"/>
    <property type="match status" value="1"/>
</dbReference>
<evidence type="ECO:0000256" key="5">
    <source>
        <dbReference type="ARBA" id="ARBA00023242"/>
    </source>
</evidence>
<gene>
    <name evidence="9" type="ORF">MANES_16G023800</name>
</gene>
<reference evidence="9 10" key="2">
    <citation type="submission" date="2016-02" db="EMBL/GenBank/DDBJ databases">
        <title>WGS assembly of Manihot esculenta.</title>
        <authorList>
            <person name="Bredeson J.V."/>
            <person name="Prochnik S.E."/>
            <person name="Lyons J.B."/>
            <person name="Schmutz J."/>
            <person name="Grimwood J."/>
            <person name="Vrebalov J."/>
            <person name="Bart R.S."/>
            <person name="Amuge T."/>
            <person name="Ferguson M.E."/>
            <person name="Green R."/>
            <person name="Putnam N."/>
            <person name="Stites J."/>
            <person name="Rounsley S."/>
            <person name="Rokhsar D.S."/>
        </authorList>
    </citation>
    <scope>NUCLEOTIDE SEQUENCE [LARGE SCALE GENOMIC DNA]</scope>
    <source>
        <strain evidence="10">cv. AM560-2</strain>
        <tissue evidence="9">Leaf</tissue>
    </source>
</reference>
<dbReference type="SUPFAM" id="SSF101941">
    <property type="entry name" value="NAC domain"/>
    <property type="match status" value="1"/>
</dbReference>
<dbReference type="GO" id="GO:0005634">
    <property type="term" value="C:nucleus"/>
    <property type="evidence" value="ECO:0007669"/>
    <property type="project" value="UniProtKB-SubCell"/>
</dbReference>
<keyword evidence="5" id="KW-0539">Nucleus</keyword>
<feature type="compositionally biased region" description="Polar residues" evidence="6">
    <location>
        <begin position="1"/>
        <end position="11"/>
    </location>
</feature>
<feature type="region of interest" description="Disordered" evidence="6">
    <location>
        <begin position="1"/>
        <end position="20"/>
    </location>
</feature>
<dbReference type="SMR" id="A0A0M3R865"/>
<protein>
    <submittedName>
        <fullName evidence="8">NAC transcription factors 83</fullName>
    </submittedName>
</protein>
<evidence type="ECO:0000313" key="9">
    <source>
        <dbReference type="EMBL" id="OAY26134.1"/>
    </source>
</evidence>
<reference evidence="8" key="1">
    <citation type="journal article" date="2015" name="PLoS ONE">
        <title>Genome-Wide Identification and Expression Analysis of the NAC Transcription Factor Family in Cassava.</title>
        <authorList>
            <person name="Hu W."/>
            <person name="Wei Y."/>
            <person name="Xia Z."/>
            <person name="Yan Y."/>
            <person name="Hou X."/>
            <person name="Zou M."/>
            <person name="Lu C."/>
            <person name="Wang W."/>
            <person name="Peng M."/>
        </authorList>
    </citation>
    <scope>NUCLEOTIDE SEQUENCE</scope>
    <source>
        <strain evidence="8">MeNAC83</strain>
    </source>
</reference>
<name>A0A0M3R865_MANES</name>
<dbReference type="EMBL" id="CM004402">
    <property type="protein sequence ID" value="OAY26134.1"/>
    <property type="molecule type" value="Genomic_DNA"/>
</dbReference>
<evidence type="ECO:0000313" key="10">
    <source>
        <dbReference type="Proteomes" id="UP000091857"/>
    </source>
</evidence>
<evidence type="ECO:0000256" key="4">
    <source>
        <dbReference type="ARBA" id="ARBA00023163"/>
    </source>
</evidence>
<dbReference type="STRING" id="3983.A0A0M3R865"/>
<dbReference type="PROSITE" id="PS51005">
    <property type="entry name" value="NAC"/>
    <property type="match status" value="1"/>
</dbReference>
<evidence type="ECO:0000256" key="3">
    <source>
        <dbReference type="ARBA" id="ARBA00023125"/>
    </source>
</evidence>
<dbReference type="InterPro" id="IPR036093">
    <property type="entry name" value="NAC_dom_sf"/>
</dbReference>
<dbReference type="GO" id="GO:0043565">
    <property type="term" value="F:sequence-specific DNA binding"/>
    <property type="evidence" value="ECO:0007669"/>
    <property type="project" value="UniProtKB-ARBA"/>
</dbReference>
<dbReference type="Pfam" id="PF02365">
    <property type="entry name" value="NAM"/>
    <property type="match status" value="1"/>
</dbReference>
<proteinExistence type="evidence at transcript level"/>
<dbReference type="OrthoDB" id="1921961at2759"/>
<evidence type="ECO:0000313" key="8">
    <source>
        <dbReference type="EMBL" id="ALC79060.1"/>
    </source>
</evidence>
<evidence type="ECO:0000256" key="1">
    <source>
        <dbReference type="ARBA" id="ARBA00004123"/>
    </source>
</evidence>
<evidence type="ECO:0000256" key="6">
    <source>
        <dbReference type="SAM" id="MobiDB-lite"/>
    </source>
</evidence>
<accession>A0A0M3R865</accession>
<dbReference type="GO" id="GO:0006355">
    <property type="term" value="P:regulation of DNA-templated transcription"/>
    <property type="evidence" value="ECO:0007669"/>
    <property type="project" value="InterPro"/>
</dbReference>
<dbReference type="Proteomes" id="UP000091857">
    <property type="component" value="Chromosome 16"/>
</dbReference>
<evidence type="ECO:0000259" key="7">
    <source>
        <dbReference type="PROSITE" id="PS51005"/>
    </source>
</evidence>
<dbReference type="GO" id="GO:0048731">
    <property type="term" value="P:system development"/>
    <property type="evidence" value="ECO:0000318"/>
    <property type="project" value="GO_Central"/>
</dbReference>
<dbReference type="PANTHER" id="PTHR31719">
    <property type="entry name" value="NAC TRANSCRIPTION FACTOR 56"/>
    <property type="match status" value="1"/>
</dbReference>
<dbReference type="Gene3D" id="2.170.150.80">
    <property type="entry name" value="NAC domain"/>
    <property type="match status" value="1"/>
</dbReference>
<keyword evidence="10" id="KW-1185">Reference proteome</keyword>
<dbReference type="GO" id="GO:0048316">
    <property type="term" value="P:seed development"/>
    <property type="evidence" value="ECO:0007669"/>
    <property type="project" value="UniProtKB-ARBA"/>
</dbReference>
<dbReference type="AlphaFoldDB" id="A0A0M3R865"/>
<dbReference type="PANTHER" id="PTHR31719:SF241">
    <property type="entry name" value="NAC TRANSCRIPTION FACTOR 56"/>
    <property type="match status" value="1"/>
</dbReference>
<evidence type="ECO:0000256" key="2">
    <source>
        <dbReference type="ARBA" id="ARBA00023015"/>
    </source>
</evidence>
<dbReference type="EMBL" id="KR605221">
    <property type="protein sequence ID" value="ALC79060.1"/>
    <property type="molecule type" value="mRNA"/>
</dbReference>
<feature type="domain" description="NAC" evidence="7">
    <location>
        <begin position="15"/>
        <end position="179"/>
    </location>
</feature>
<keyword evidence="2" id="KW-0805">Transcription regulation</keyword>
<organism evidence="8">
    <name type="scientific">Manihot esculenta</name>
    <name type="common">Cassava</name>
    <name type="synonym">Jatropha manihot</name>
    <dbReference type="NCBI Taxonomy" id="3983"/>
    <lineage>
        <taxon>Eukaryota</taxon>
        <taxon>Viridiplantae</taxon>
        <taxon>Streptophyta</taxon>
        <taxon>Embryophyta</taxon>
        <taxon>Tracheophyta</taxon>
        <taxon>Spermatophyta</taxon>
        <taxon>Magnoliopsida</taxon>
        <taxon>eudicotyledons</taxon>
        <taxon>Gunneridae</taxon>
        <taxon>Pentapetalae</taxon>
        <taxon>rosids</taxon>
        <taxon>fabids</taxon>
        <taxon>Malpighiales</taxon>
        <taxon>Euphorbiaceae</taxon>
        <taxon>Crotonoideae</taxon>
        <taxon>Manihoteae</taxon>
        <taxon>Manihot</taxon>
    </lineage>
</organism>
<sequence length="362" mass="39815">MESTDSSSGSHHPQLPPGFRFHPTDEELVVHYLKKKAASAPLPVTIIAEVDLYKFDPWELPSKATFGEQEWYFFSPRDRKYPNGARPNRAATSGYWKATGTDKPILSSNGNQKVGVKKALVFYGGKPPKGIKTNWIMHEYRLVDNNNNTSSSKPPCVDSANKKGSLRLDDWVLCRIYKKNNSQRPMEREKEDSMEALLSSVAAHPKLPAASKPTAFVSVLDQNEENFFEGILTGNDGMQNSSNIISQLLSSNTKPHIFIPPSVSTSYTLAAKRLLPSQYWNEAPAAAAAATGSSMGASSGNKRFHGDLNSCSTATDQDNTSFVSLLSQLPQSTPFHPNTFLGSLGDGVLRQQFQLPSMNWNS</sequence>
<dbReference type="OMA" id="ENMGDSS"/>